<dbReference type="Gene3D" id="3.40.50.150">
    <property type="entry name" value="Vaccinia Virus protein VP39"/>
    <property type="match status" value="1"/>
</dbReference>
<sequence length="212" mass="23456">MTHLDMTRAAYDTVAVDYAKLLEGLLEQTPEDLAMLRLFADYVRRDGGLVADIGCGTGRVTTYLDSLGVPVFGIDLSPGMLAEARRRYPHLRFEVGTMSDLALEDASLGGILAFYSIIHTPPELLPEVFAEFARVLAPGGHLMVAFQVGDERKRLEQAYGHTVTYDAYRLPPDRITELLADAGLPVTARLIREPAFEYETTPQAYLLAHCPR</sequence>
<dbReference type="GO" id="GO:0008168">
    <property type="term" value="F:methyltransferase activity"/>
    <property type="evidence" value="ECO:0007669"/>
    <property type="project" value="UniProtKB-KW"/>
</dbReference>
<keyword evidence="3" id="KW-1185">Reference proteome</keyword>
<dbReference type="SUPFAM" id="SSF53335">
    <property type="entry name" value="S-adenosyl-L-methionine-dependent methyltransferases"/>
    <property type="match status" value="1"/>
</dbReference>
<feature type="domain" description="Methyltransferase" evidence="1">
    <location>
        <begin position="50"/>
        <end position="140"/>
    </location>
</feature>
<dbReference type="GO" id="GO:0032259">
    <property type="term" value="P:methylation"/>
    <property type="evidence" value="ECO:0007669"/>
    <property type="project" value="UniProtKB-KW"/>
</dbReference>
<proteinExistence type="predicted"/>
<dbReference type="eggNOG" id="COG2226">
    <property type="taxonomic scope" value="Bacteria"/>
</dbReference>
<name>A0A076N656_AMYME</name>
<dbReference type="HOGENOM" id="CLU_060397_1_1_11"/>
<evidence type="ECO:0000313" key="2">
    <source>
        <dbReference type="EMBL" id="AIJ25477.1"/>
    </source>
</evidence>
<dbReference type="STRING" id="1068978.AMETH_5385"/>
<dbReference type="EMBL" id="CP009110">
    <property type="protein sequence ID" value="AIJ25477.1"/>
    <property type="molecule type" value="Genomic_DNA"/>
</dbReference>
<evidence type="ECO:0000313" key="3">
    <source>
        <dbReference type="Proteomes" id="UP000062973"/>
    </source>
</evidence>
<keyword evidence="2" id="KW-0489">Methyltransferase</keyword>
<dbReference type="PANTHER" id="PTHR42912">
    <property type="entry name" value="METHYLTRANSFERASE"/>
    <property type="match status" value="1"/>
</dbReference>
<dbReference type="InterPro" id="IPR041698">
    <property type="entry name" value="Methyltransf_25"/>
</dbReference>
<dbReference type="InterPro" id="IPR029063">
    <property type="entry name" value="SAM-dependent_MTases_sf"/>
</dbReference>
<accession>A0A076N656</accession>
<dbReference type="AlphaFoldDB" id="A0A076N656"/>
<dbReference type="KEGG" id="amq:AMETH_5385"/>
<dbReference type="CDD" id="cd02440">
    <property type="entry name" value="AdoMet_MTases"/>
    <property type="match status" value="1"/>
</dbReference>
<protein>
    <submittedName>
        <fullName evidence="2">Methyltransferase</fullName>
    </submittedName>
</protein>
<keyword evidence="2" id="KW-0808">Transferase</keyword>
<dbReference type="PATRIC" id="fig|1068978.7.peg.5778"/>
<dbReference type="Pfam" id="PF13649">
    <property type="entry name" value="Methyltransf_25"/>
    <property type="match status" value="1"/>
</dbReference>
<reference evidence="2 3" key="1">
    <citation type="submission" date="2014-07" db="EMBL/GenBank/DDBJ databases">
        <title>Whole Genome Sequence of the Amycolatopsis methanolica 239.</title>
        <authorList>
            <person name="Tang B."/>
        </authorList>
    </citation>
    <scope>NUCLEOTIDE SEQUENCE [LARGE SCALE GENOMIC DNA]</scope>
    <source>
        <strain evidence="2 3">239</strain>
    </source>
</reference>
<dbReference type="Proteomes" id="UP000062973">
    <property type="component" value="Chromosome"/>
</dbReference>
<gene>
    <name evidence="2" type="ORF">AMETH_5385</name>
</gene>
<evidence type="ECO:0000259" key="1">
    <source>
        <dbReference type="Pfam" id="PF13649"/>
    </source>
</evidence>
<dbReference type="InterPro" id="IPR050508">
    <property type="entry name" value="Methyltransf_Superfamily"/>
</dbReference>
<organism evidence="2 3">
    <name type="scientific">Amycolatopsis methanolica 239</name>
    <dbReference type="NCBI Taxonomy" id="1068978"/>
    <lineage>
        <taxon>Bacteria</taxon>
        <taxon>Bacillati</taxon>
        <taxon>Actinomycetota</taxon>
        <taxon>Actinomycetes</taxon>
        <taxon>Pseudonocardiales</taxon>
        <taxon>Pseudonocardiaceae</taxon>
        <taxon>Amycolatopsis</taxon>
        <taxon>Amycolatopsis methanolica group</taxon>
    </lineage>
</organism>